<dbReference type="InterPro" id="IPR028098">
    <property type="entry name" value="Glyco_trans_4-like_N"/>
</dbReference>
<dbReference type="AlphaFoldDB" id="A0A256LH93"/>
<dbReference type="RefSeq" id="WP_094495768.1">
    <property type="nucleotide sequence ID" value="NZ_NGNV01000005.1"/>
</dbReference>
<dbReference type="EMBL" id="NGNV01000005">
    <property type="protein sequence ID" value="OYR88784.1"/>
    <property type="molecule type" value="Genomic_DNA"/>
</dbReference>
<keyword evidence="4" id="KW-0328">Glycosyltransferase</keyword>
<gene>
    <name evidence="3" type="ORF">CBF53_01820</name>
    <name evidence="4" type="ORF">CBF70_02645</name>
</gene>
<comment type="caution">
    <text evidence="4">The sequence shown here is derived from an EMBL/GenBank/DDBJ whole genome shotgun (WGS) entry which is preliminary data.</text>
</comment>
<name>A0A256LH93_9LACO</name>
<organism evidence="4 5">
    <name type="scientific">Lactobacillus taiwanensis</name>
    <dbReference type="NCBI Taxonomy" id="508451"/>
    <lineage>
        <taxon>Bacteria</taxon>
        <taxon>Bacillati</taxon>
        <taxon>Bacillota</taxon>
        <taxon>Bacilli</taxon>
        <taxon>Lactobacillales</taxon>
        <taxon>Lactobacillaceae</taxon>
        <taxon>Lactobacillus</taxon>
    </lineage>
</organism>
<reference evidence="4 5" key="1">
    <citation type="submission" date="2017-04" db="EMBL/GenBank/DDBJ databases">
        <authorList>
            <person name="Afonso C.L."/>
            <person name="Miller P.J."/>
            <person name="Scott M.A."/>
            <person name="Spackman E."/>
            <person name="Goraichik I."/>
            <person name="Dimitrov K.M."/>
            <person name="Suarez D.L."/>
            <person name="Swayne D.E."/>
        </authorList>
    </citation>
    <scope>NUCLEOTIDE SEQUENCE [LARGE SCALE GENOMIC DNA]</scope>
    <source>
        <strain evidence="4 5">609q</strain>
    </source>
</reference>
<feature type="domain" description="Glycosyl transferase family 1" evidence="1">
    <location>
        <begin position="187"/>
        <end position="338"/>
    </location>
</feature>
<accession>A0A256LH93</accession>
<evidence type="ECO:0000259" key="1">
    <source>
        <dbReference type="Pfam" id="PF00534"/>
    </source>
</evidence>
<evidence type="ECO:0000313" key="5">
    <source>
        <dbReference type="Proteomes" id="UP000215828"/>
    </source>
</evidence>
<reference evidence="3 6" key="2">
    <citation type="submission" date="2017-05" db="EMBL/GenBank/DDBJ databases">
        <authorList>
            <person name="Lin X.B."/>
            <person name="Stothard P."/>
            <person name="Tasseva G."/>
            <person name="Walter J."/>
        </authorList>
    </citation>
    <scope>NUCLEOTIDE SEQUENCE [LARGE SCALE GENOMIC DNA]</scope>
    <source>
        <strain evidence="3 6">609u</strain>
    </source>
</reference>
<keyword evidence="6" id="KW-1185">Reference proteome</keyword>
<dbReference type="Proteomes" id="UP000216316">
    <property type="component" value="Unassembled WGS sequence"/>
</dbReference>
<keyword evidence="4" id="KW-0808">Transferase</keyword>
<dbReference type="Pfam" id="PF00534">
    <property type="entry name" value="Glycos_transf_1"/>
    <property type="match status" value="1"/>
</dbReference>
<feature type="domain" description="Glycosyltransferase subfamily 4-like N-terminal" evidence="2">
    <location>
        <begin position="13"/>
        <end position="170"/>
    </location>
</feature>
<protein>
    <submittedName>
        <fullName evidence="4">Galactosyltransferase</fullName>
    </submittedName>
</protein>
<dbReference type="PANTHER" id="PTHR12526">
    <property type="entry name" value="GLYCOSYLTRANSFERASE"/>
    <property type="match status" value="1"/>
</dbReference>
<dbReference type="GO" id="GO:0016757">
    <property type="term" value="F:glycosyltransferase activity"/>
    <property type="evidence" value="ECO:0007669"/>
    <property type="project" value="UniProtKB-KW"/>
</dbReference>
<evidence type="ECO:0000313" key="3">
    <source>
        <dbReference type="EMBL" id="OYR88784.1"/>
    </source>
</evidence>
<dbReference type="SUPFAM" id="SSF53756">
    <property type="entry name" value="UDP-Glycosyltransferase/glycogen phosphorylase"/>
    <property type="match status" value="1"/>
</dbReference>
<dbReference type="Gene3D" id="3.40.50.2000">
    <property type="entry name" value="Glycogen Phosphorylase B"/>
    <property type="match status" value="2"/>
</dbReference>
<dbReference type="EMBL" id="NGNX01000007">
    <property type="protein sequence ID" value="OYR92808.1"/>
    <property type="molecule type" value="Genomic_DNA"/>
</dbReference>
<reference evidence="5 6" key="3">
    <citation type="submission" date="2017-09" db="EMBL/GenBank/DDBJ databases">
        <title>Tripartite evolution among Lactobacillus johnsonii, Lactobacillus taiwanensis, Lactobacillus reuteri and their rodent host.</title>
        <authorList>
            <person name="Wang T."/>
            <person name="Knowles S."/>
            <person name="Cheng C."/>
        </authorList>
    </citation>
    <scope>NUCLEOTIDE SEQUENCE [LARGE SCALE GENOMIC DNA]</scope>
    <source>
        <strain evidence="4 5">609q</strain>
        <strain evidence="3 6">609u</strain>
    </source>
</reference>
<evidence type="ECO:0000313" key="6">
    <source>
        <dbReference type="Proteomes" id="UP000216316"/>
    </source>
</evidence>
<sequence>MKVLHINAGLEKGGGLSHIVNLLTEAKIENADFELLTLADGPVAQTAKKAGIKTTILGAQSRYDLSVLKRLTKFINRGNFDIVHTHGARANLFISMIKKQINAKWIITVHSDPLKDFEGRGMLGNIFTKFNVLALKKADGIFAITQNFSDLLVKKIGIPKTKICVIYNGIFFHKNSELPKKYAHPYFNIINVGRTEKVKGQDLLLKAIKNLNDKNVHLHIAGDGSEFNNLRALARDLGISSQVTFHGFLTQKEITKLYQKMDLAVLTSYSESFPLVLLEASDNLVPILSTDVGDIEKMIPDEKSGFIAQIGNLNDISKKLKLAVTTNKDDLEAMAEREKEYLMHAFSMKNQLVAIENYYKLVLGENSGKLS</sequence>
<proteinExistence type="predicted"/>
<dbReference type="InterPro" id="IPR001296">
    <property type="entry name" value="Glyco_trans_1"/>
</dbReference>
<dbReference type="Pfam" id="PF13439">
    <property type="entry name" value="Glyco_transf_4"/>
    <property type="match status" value="1"/>
</dbReference>
<dbReference type="Proteomes" id="UP000215828">
    <property type="component" value="Unassembled WGS sequence"/>
</dbReference>
<evidence type="ECO:0000259" key="2">
    <source>
        <dbReference type="Pfam" id="PF13439"/>
    </source>
</evidence>
<evidence type="ECO:0000313" key="4">
    <source>
        <dbReference type="EMBL" id="OYR92808.1"/>
    </source>
</evidence>
<dbReference type="PANTHER" id="PTHR12526:SF638">
    <property type="entry name" value="SPORE COAT PROTEIN SA"/>
    <property type="match status" value="1"/>
</dbReference>